<dbReference type="Pfam" id="PF11453">
    <property type="entry name" value="DUF2950"/>
    <property type="match status" value="1"/>
</dbReference>
<keyword evidence="1" id="KW-0732">Signal</keyword>
<gene>
    <name evidence="2" type="ORF">SAMN05428953_102107</name>
</gene>
<proteinExistence type="predicted"/>
<dbReference type="EMBL" id="FNEE01000002">
    <property type="protein sequence ID" value="SDI49386.1"/>
    <property type="molecule type" value="Genomic_DNA"/>
</dbReference>
<evidence type="ECO:0000313" key="2">
    <source>
        <dbReference type="EMBL" id="SDI49386.1"/>
    </source>
</evidence>
<reference evidence="3" key="1">
    <citation type="submission" date="2016-10" db="EMBL/GenBank/DDBJ databases">
        <authorList>
            <person name="Varghese N."/>
            <person name="Submissions S."/>
        </authorList>
    </citation>
    <scope>NUCLEOTIDE SEQUENCE [LARGE SCALE GENOMIC DNA]</scope>
    <source>
        <strain evidence="3">CGMCC 1.11022</strain>
    </source>
</reference>
<dbReference type="Proteomes" id="UP000198894">
    <property type="component" value="Unassembled WGS sequence"/>
</dbReference>
<feature type="chain" id="PRO_5011666936" description="DUF2950 domain-containing protein" evidence="1">
    <location>
        <begin position="40"/>
        <end position="328"/>
    </location>
</feature>
<name>A0A1G8L168_9HYPH</name>
<dbReference type="InterPro" id="IPR021556">
    <property type="entry name" value="DUF2950"/>
</dbReference>
<protein>
    <recommendedName>
        <fullName evidence="4">DUF2950 domain-containing protein</fullName>
    </recommendedName>
</protein>
<dbReference type="RefSeq" id="WP_236473409.1">
    <property type="nucleotide sequence ID" value="NZ_FNEE01000002.1"/>
</dbReference>
<evidence type="ECO:0000256" key="1">
    <source>
        <dbReference type="SAM" id="SignalP"/>
    </source>
</evidence>
<organism evidence="2 3">
    <name type="scientific">Mesorhizobium muleiense</name>
    <dbReference type="NCBI Taxonomy" id="1004279"/>
    <lineage>
        <taxon>Bacteria</taxon>
        <taxon>Pseudomonadati</taxon>
        <taxon>Pseudomonadota</taxon>
        <taxon>Alphaproteobacteria</taxon>
        <taxon>Hyphomicrobiales</taxon>
        <taxon>Phyllobacteriaceae</taxon>
        <taxon>Mesorhizobium</taxon>
    </lineage>
</organism>
<evidence type="ECO:0008006" key="4">
    <source>
        <dbReference type="Google" id="ProtNLM"/>
    </source>
</evidence>
<feature type="signal peptide" evidence="1">
    <location>
        <begin position="1"/>
        <end position="39"/>
    </location>
</feature>
<evidence type="ECO:0000313" key="3">
    <source>
        <dbReference type="Proteomes" id="UP000198894"/>
    </source>
</evidence>
<dbReference type="AlphaFoldDB" id="A0A1G8L168"/>
<accession>A0A1G8L168</accession>
<keyword evidence="3" id="KW-1185">Reference proteome</keyword>
<sequence>MTLMFSTTRHTGLLHTILLHSVCAVALAVGIAVSQPAAAQDASEAPEITAFVAAAEPPVFDTPEAAVEAFKKALNDAGNGAVAALLGLDAKKLKADENAEETLAAIKEGVAKQLVLDGEGDRRTLQIGDKLWPLPFPLVKGEDGKWAFDTYAGLEEIVNRYVGENELTAIETMRAYVDAQEDYASQDRDEDGVEEFAQKLISSEGATDGLYWPTDDINGESPADGNIDQAELEDAAKGEGYFGYKYKILTGQGDQIAGGAYDYVINGNMIAGFGLIAWPAKYGETGAKTFAVNQHGVVYEADLGPATEQIVKYIDRFNPDDTWQVVGD</sequence>